<feature type="region of interest" description="Disordered" evidence="1">
    <location>
        <begin position="198"/>
        <end position="224"/>
    </location>
</feature>
<dbReference type="AlphaFoldDB" id="A0A167MN03"/>
<feature type="region of interest" description="Disordered" evidence="1">
    <location>
        <begin position="426"/>
        <end position="484"/>
    </location>
</feature>
<protein>
    <submittedName>
        <fullName evidence="2">Uncharacterized protein</fullName>
    </submittedName>
</protein>
<organism evidence="2 3">
    <name type="scientific">Niveomyces insectorum RCEF 264</name>
    <dbReference type="NCBI Taxonomy" id="1081102"/>
    <lineage>
        <taxon>Eukaryota</taxon>
        <taxon>Fungi</taxon>
        <taxon>Dikarya</taxon>
        <taxon>Ascomycota</taxon>
        <taxon>Pezizomycotina</taxon>
        <taxon>Sordariomycetes</taxon>
        <taxon>Hypocreomycetidae</taxon>
        <taxon>Hypocreales</taxon>
        <taxon>Cordycipitaceae</taxon>
        <taxon>Niveomyces</taxon>
    </lineage>
</organism>
<feature type="compositionally biased region" description="Polar residues" evidence="1">
    <location>
        <begin position="460"/>
        <end position="472"/>
    </location>
</feature>
<evidence type="ECO:0000313" key="2">
    <source>
        <dbReference type="EMBL" id="OAA54556.1"/>
    </source>
</evidence>
<dbReference type="EMBL" id="AZHD01000023">
    <property type="protein sequence ID" value="OAA54556.1"/>
    <property type="molecule type" value="Genomic_DNA"/>
</dbReference>
<gene>
    <name evidence="2" type="ORF">SPI_08802</name>
</gene>
<name>A0A167MN03_9HYPO</name>
<dbReference type="Proteomes" id="UP000076874">
    <property type="component" value="Unassembled WGS sequence"/>
</dbReference>
<reference evidence="2 3" key="1">
    <citation type="journal article" date="2016" name="Genome Biol. Evol.">
        <title>Divergent and convergent evolution of fungal pathogenicity.</title>
        <authorList>
            <person name="Shang Y."/>
            <person name="Xiao G."/>
            <person name="Zheng P."/>
            <person name="Cen K."/>
            <person name="Zhan S."/>
            <person name="Wang C."/>
        </authorList>
    </citation>
    <scope>NUCLEOTIDE SEQUENCE [LARGE SCALE GENOMIC DNA]</scope>
    <source>
        <strain evidence="2 3">RCEF 264</strain>
    </source>
</reference>
<comment type="caution">
    <text evidence="2">The sequence shown here is derived from an EMBL/GenBank/DDBJ whole genome shotgun (WGS) entry which is preliminary data.</text>
</comment>
<evidence type="ECO:0000313" key="3">
    <source>
        <dbReference type="Proteomes" id="UP000076874"/>
    </source>
</evidence>
<feature type="compositionally biased region" description="Basic residues" evidence="1">
    <location>
        <begin position="207"/>
        <end position="217"/>
    </location>
</feature>
<proteinExistence type="predicted"/>
<evidence type="ECO:0000256" key="1">
    <source>
        <dbReference type="SAM" id="MobiDB-lite"/>
    </source>
</evidence>
<feature type="compositionally biased region" description="Basic and acidic residues" evidence="1">
    <location>
        <begin position="473"/>
        <end position="484"/>
    </location>
</feature>
<keyword evidence="3" id="KW-1185">Reference proteome</keyword>
<sequence>MASPAGTMWEITEEDVENATDLKFLDVNLDLHGPPVPDLELERYASSPPPLTAPSSPQEYCLVGSGRNEHDWLGTPLMQRDGLPSRPRESEQDICISILETERYNFRNTAQRLLWVDGKYTDPRGPSTPAKDTTLIVLKFPFSSITGARMKPLEYVHTTLTFGAAASTGSGKDTGAAVGEGPEVVAWAPFNRTERVNKTEAQMSKSTQRRRAGRLRGRQRDGHYSRTDGVAWPRTYFDEYSSTAVTAGTRPVTVRWELKQNALQNHGVLPYFFATVLITRPSAAVPYLAKFTMQVRGGRLDRTMHRMGLANFVTHRRTFRCTPGPADEVCVLEGKDIRSRVDLTDFGRLIDAARTTELRIPYRLGFDQEGEQLAAAIAETAAPTTAVTTTAGSAIATTDSATFCAAVPAFMEMYTKAADVGANDPADAIDSGVNPPIPNSPNNFRSPQPPASEAEDLSPDEQNMFSSGNAETNELRTRLSEAEANNKARDEFIAVLQNALRDVREDLRGLRMDLQGNRSDLHWLREELHYMRRKLQEAKGNR</sequence>
<dbReference type="OrthoDB" id="5030973at2759"/>
<accession>A0A167MN03</accession>